<dbReference type="EMBL" id="SPUK01000001">
    <property type="protein sequence ID" value="TQW00436.1"/>
    <property type="molecule type" value="Genomic_DNA"/>
</dbReference>
<evidence type="ECO:0000256" key="1">
    <source>
        <dbReference type="SAM" id="MobiDB-lite"/>
    </source>
</evidence>
<feature type="region of interest" description="Disordered" evidence="1">
    <location>
        <begin position="116"/>
        <end position="167"/>
    </location>
</feature>
<organism evidence="2 3">
    <name type="scientific">Cordyceps javanica</name>
    <dbReference type="NCBI Taxonomy" id="43265"/>
    <lineage>
        <taxon>Eukaryota</taxon>
        <taxon>Fungi</taxon>
        <taxon>Dikarya</taxon>
        <taxon>Ascomycota</taxon>
        <taxon>Pezizomycotina</taxon>
        <taxon>Sordariomycetes</taxon>
        <taxon>Hypocreomycetidae</taxon>
        <taxon>Hypocreales</taxon>
        <taxon>Cordycipitaceae</taxon>
        <taxon>Cordyceps</taxon>
    </lineage>
</organism>
<evidence type="ECO:0000313" key="2">
    <source>
        <dbReference type="EMBL" id="TQW00436.1"/>
    </source>
</evidence>
<sequence>MMAALAGKPAQEGRDADSVPTALLWWPQNYVSGQCKRPSARGRPDQGLLSVARLSSRHRQTSSSRPVAGELPNARISSYINWMNPARFSSRSHSAFFLPSTPARPLRCQSQPANSSFILQRGSPPPPPPHSAKRPPIRCPGFSGGRPTYPQRMLNHHPFPAGFAPIQ</sequence>
<comment type="caution">
    <text evidence="2">The sequence shown here is derived from an EMBL/GenBank/DDBJ whole genome shotgun (WGS) entry which is preliminary data.</text>
</comment>
<dbReference type="Proteomes" id="UP000315783">
    <property type="component" value="Unassembled WGS sequence"/>
</dbReference>
<keyword evidence="3" id="KW-1185">Reference proteome</keyword>
<evidence type="ECO:0000313" key="3">
    <source>
        <dbReference type="Proteomes" id="UP000315783"/>
    </source>
</evidence>
<gene>
    <name evidence="2" type="ORF">IF1G_00367</name>
</gene>
<protein>
    <submittedName>
        <fullName evidence="2">Uncharacterized protein</fullName>
    </submittedName>
</protein>
<proteinExistence type="predicted"/>
<dbReference type="AlphaFoldDB" id="A0A545VFE8"/>
<accession>A0A545VFE8</accession>
<reference evidence="2 3" key="1">
    <citation type="journal article" date="2019" name="Appl. Microbiol. Biotechnol.">
        <title>Genome sequence of Isaria javanica and comparative genome analysis insights into family S53 peptidase evolution in fungal entomopathogens.</title>
        <authorList>
            <person name="Lin R."/>
            <person name="Zhang X."/>
            <person name="Xin B."/>
            <person name="Zou M."/>
            <person name="Gao Y."/>
            <person name="Qin F."/>
            <person name="Hu Q."/>
            <person name="Xie B."/>
            <person name="Cheng X."/>
        </authorList>
    </citation>
    <scope>NUCLEOTIDE SEQUENCE [LARGE SCALE GENOMIC DNA]</scope>
    <source>
        <strain evidence="2 3">IJ1G</strain>
    </source>
</reference>
<name>A0A545VFE8_9HYPO</name>